<comment type="similarity">
    <text evidence="6">Belongs to the RuvA family.</text>
</comment>
<dbReference type="GO" id="GO:0006310">
    <property type="term" value="P:DNA recombination"/>
    <property type="evidence" value="ECO:0007669"/>
    <property type="project" value="UniProtKB-UniRule"/>
</dbReference>
<dbReference type="InterPro" id="IPR013849">
    <property type="entry name" value="DNA_helicase_Holl-junc_RuvA_I"/>
</dbReference>
<comment type="caution">
    <text evidence="6">Lacks conserved residue(s) required for the propagation of feature annotation.</text>
</comment>
<feature type="region of interest" description="Flexible linker" evidence="6">
    <location>
        <begin position="142"/>
        <end position="154"/>
    </location>
</feature>
<dbReference type="OrthoDB" id="5293449at2"/>
<feature type="region of interest" description="Domain III" evidence="6">
    <location>
        <begin position="155"/>
        <end position="205"/>
    </location>
</feature>
<comment type="function">
    <text evidence="6">The RuvA-RuvB-RuvC complex processes Holliday junction (HJ) DNA during genetic recombination and DNA repair, while the RuvA-RuvB complex plays an important role in the rescue of blocked DNA replication forks via replication fork reversal (RFR). RuvA specifically binds to HJ cruciform DNA, conferring on it an open structure. The RuvB hexamer acts as an ATP-dependent pump, pulling dsDNA into and through the RuvAB complex. HJ branch migration allows RuvC to scan DNA until it finds its consensus sequence, where it cleaves and resolves the cruciform DNA.</text>
</comment>
<dbReference type="GO" id="GO:0016787">
    <property type="term" value="F:hydrolase activity"/>
    <property type="evidence" value="ECO:0007669"/>
    <property type="project" value="UniProtKB-KW"/>
</dbReference>
<dbReference type="EMBL" id="SDGV01000022">
    <property type="protein sequence ID" value="THB60531.1"/>
    <property type="molecule type" value="Genomic_DNA"/>
</dbReference>
<name>A0A4S3B0J5_9ENTE</name>
<dbReference type="GO" id="GO:0005524">
    <property type="term" value="F:ATP binding"/>
    <property type="evidence" value="ECO:0007669"/>
    <property type="project" value="InterPro"/>
</dbReference>
<evidence type="ECO:0000313" key="8">
    <source>
        <dbReference type="EMBL" id="THB60531.1"/>
    </source>
</evidence>
<dbReference type="Pfam" id="PF01330">
    <property type="entry name" value="RuvA_N"/>
    <property type="match status" value="1"/>
</dbReference>
<dbReference type="GO" id="GO:0048476">
    <property type="term" value="C:Holliday junction resolvase complex"/>
    <property type="evidence" value="ECO:0007669"/>
    <property type="project" value="UniProtKB-UniRule"/>
</dbReference>
<keyword evidence="2 6" id="KW-0227">DNA damage</keyword>
<dbReference type="Gene3D" id="1.10.150.20">
    <property type="entry name" value="5' to 3' exonuclease, C-terminal subdomain"/>
    <property type="match status" value="1"/>
</dbReference>
<evidence type="ECO:0000256" key="1">
    <source>
        <dbReference type="ARBA" id="ARBA00022490"/>
    </source>
</evidence>
<comment type="subcellular location">
    <subcellularLocation>
        <location evidence="6">Cytoplasm</location>
    </subcellularLocation>
</comment>
<gene>
    <name evidence="6 8" type="primary">ruvA</name>
    <name evidence="8" type="ORF">ESZ54_09920</name>
</gene>
<dbReference type="SUPFAM" id="SSF47781">
    <property type="entry name" value="RuvA domain 2-like"/>
    <property type="match status" value="1"/>
</dbReference>
<dbReference type="Pfam" id="PF07499">
    <property type="entry name" value="RuvA_C"/>
    <property type="match status" value="1"/>
</dbReference>
<evidence type="ECO:0000313" key="9">
    <source>
        <dbReference type="Proteomes" id="UP000310506"/>
    </source>
</evidence>
<dbReference type="SMART" id="SM00278">
    <property type="entry name" value="HhH1"/>
    <property type="match status" value="2"/>
</dbReference>
<dbReference type="AlphaFoldDB" id="A0A4S3B0J5"/>
<keyword evidence="1 6" id="KW-0963">Cytoplasm</keyword>
<evidence type="ECO:0000256" key="4">
    <source>
        <dbReference type="ARBA" id="ARBA00023172"/>
    </source>
</evidence>
<dbReference type="HAMAP" id="MF_00031">
    <property type="entry name" value="DNA_HJ_migration_RuvA"/>
    <property type="match status" value="1"/>
</dbReference>
<evidence type="ECO:0000259" key="7">
    <source>
        <dbReference type="SMART" id="SM00278"/>
    </source>
</evidence>
<evidence type="ECO:0000256" key="6">
    <source>
        <dbReference type="HAMAP-Rule" id="MF_00031"/>
    </source>
</evidence>
<dbReference type="InterPro" id="IPR010994">
    <property type="entry name" value="RuvA_2-like"/>
</dbReference>
<comment type="domain">
    <text evidence="6">Has three domains with a flexible linker between the domains II and III and assumes an 'L' shape. Domain III is highly mobile and contacts RuvB.</text>
</comment>
<reference evidence="8 9" key="1">
    <citation type="submission" date="2019-01" db="EMBL/GenBank/DDBJ databases">
        <title>Vagococcus silagei sp. nov. isolated from brewer's grain.</title>
        <authorList>
            <person name="Guu J.-R."/>
        </authorList>
    </citation>
    <scope>NUCLEOTIDE SEQUENCE [LARGE SCALE GENOMIC DNA]</scope>
    <source>
        <strain evidence="8 9">2B-2</strain>
    </source>
</reference>
<keyword evidence="8" id="KW-0378">Hydrolase</keyword>
<comment type="subunit">
    <text evidence="6">Homotetramer. Forms an RuvA(8)-RuvB(12)-Holliday junction (HJ) complex. HJ DNA is sandwiched between 2 RuvA tetramers; dsDNA enters through RuvA and exits via RuvB. An RuvB hexamer assembles on each DNA strand where it exits the tetramer. Each RuvB hexamer is contacted by two RuvA subunits (via domain III) on 2 adjacent RuvB subunits; this complex drives branch migration. In the full resolvosome a probable DNA-RuvA(4)-RuvB(12)-RuvC(2) complex forms which resolves the HJ.</text>
</comment>
<dbReference type="InterPro" id="IPR036267">
    <property type="entry name" value="RuvA_C_sf"/>
</dbReference>
<accession>A0A4S3B0J5</accession>
<dbReference type="GO" id="GO:0009379">
    <property type="term" value="C:Holliday junction helicase complex"/>
    <property type="evidence" value="ECO:0007669"/>
    <property type="project" value="InterPro"/>
</dbReference>
<dbReference type="InterPro" id="IPR000085">
    <property type="entry name" value="RuvA"/>
</dbReference>
<keyword evidence="4 6" id="KW-0233">DNA recombination</keyword>
<sequence>MYEYMKGIITFVSPYYIVLEVNQVGYKIAVANPFKYSSYFQKEVLVYLHQVVREDTQLLYGFGSLEEKELFLKLISVSGIGPKSGLAIMASDDHGGLVYAIETNDDAYLTKFPGVGKKTARQIVLDLQGKLDGLEMSPDAVAAAGKQETLFNQSTQSTLNEALEALRALGYTERELKRITKELEKEVLATTDDYLRQGLKLLMKK</sequence>
<dbReference type="GO" id="GO:0006281">
    <property type="term" value="P:DNA repair"/>
    <property type="evidence" value="ECO:0007669"/>
    <property type="project" value="UniProtKB-UniRule"/>
</dbReference>
<dbReference type="GO" id="GO:0009378">
    <property type="term" value="F:four-way junction helicase activity"/>
    <property type="evidence" value="ECO:0007669"/>
    <property type="project" value="InterPro"/>
</dbReference>
<dbReference type="InterPro" id="IPR003583">
    <property type="entry name" value="Hlx-hairpin-Hlx_DNA-bd_motif"/>
</dbReference>
<feature type="domain" description="Helix-hairpin-helix DNA-binding motif class 1" evidence="7">
    <location>
        <begin position="107"/>
        <end position="126"/>
    </location>
</feature>
<keyword evidence="5 6" id="KW-0234">DNA repair</keyword>
<dbReference type="InterPro" id="IPR012340">
    <property type="entry name" value="NA-bd_OB-fold"/>
</dbReference>
<dbReference type="GO" id="GO:0000400">
    <property type="term" value="F:four-way junction DNA binding"/>
    <property type="evidence" value="ECO:0007669"/>
    <property type="project" value="UniProtKB-UniRule"/>
</dbReference>
<dbReference type="RefSeq" id="WP_136137522.1">
    <property type="nucleotide sequence ID" value="NZ_SDGV01000022.1"/>
</dbReference>
<evidence type="ECO:0000256" key="2">
    <source>
        <dbReference type="ARBA" id="ARBA00022763"/>
    </source>
</evidence>
<dbReference type="InterPro" id="IPR011114">
    <property type="entry name" value="RuvA_C"/>
</dbReference>
<protein>
    <recommendedName>
        <fullName evidence="6">Holliday junction branch migration complex subunit RuvA</fullName>
    </recommendedName>
</protein>
<dbReference type="SUPFAM" id="SSF50249">
    <property type="entry name" value="Nucleic acid-binding proteins"/>
    <property type="match status" value="1"/>
</dbReference>
<keyword evidence="9" id="KW-1185">Reference proteome</keyword>
<proteinExistence type="inferred from homology"/>
<dbReference type="SUPFAM" id="SSF46929">
    <property type="entry name" value="DNA helicase RuvA subunit, C-terminal domain"/>
    <property type="match status" value="1"/>
</dbReference>
<comment type="caution">
    <text evidence="8">The sequence shown here is derived from an EMBL/GenBank/DDBJ whole genome shotgun (WGS) entry which is preliminary data.</text>
</comment>
<dbReference type="Gene3D" id="2.40.50.140">
    <property type="entry name" value="Nucleic acid-binding proteins"/>
    <property type="match status" value="1"/>
</dbReference>
<dbReference type="Pfam" id="PF14520">
    <property type="entry name" value="HHH_5"/>
    <property type="match status" value="1"/>
</dbReference>
<dbReference type="CDD" id="cd14332">
    <property type="entry name" value="UBA_RuvA_C"/>
    <property type="match status" value="1"/>
</dbReference>
<evidence type="ECO:0000256" key="3">
    <source>
        <dbReference type="ARBA" id="ARBA00023125"/>
    </source>
</evidence>
<feature type="domain" description="Helix-hairpin-helix DNA-binding motif class 1" evidence="7">
    <location>
        <begin position="72"/>
        <end position="91"/>
    </location>
</feature>
<dbReference type="Proteomes" id="UP000310506">
    <property type="component" value="Unassembled WGS sequence"/>
</dbReference>
<evidence type="ECO:0000256" key="5">
    <source>
        <dbReference type="ARBA" id="ARBA00023204"/>
    </source>
</evidence>
<organism evidence="8 9">
    <name type="scientific">Vagococcus silagei</name>
    <dbReference type="NCBI Taxonomy" id="2508885"/>
    <lineage>
        <taxon>Bacteria</taxon>
        <taxon>Bacillati</taxon>
        <taxon>Bacillota</taxon>
        <taxon>Bacilli</taxon>
        <taxon>Lactobacillales</taxon>
        <taxon>Enterococcaceae</taxon>
        <taxon>Vagococcus</taxon>
    </lineage>
</organism>
<dbReference type="NCBIfam" id="TIGR00084">
    <property type="entry name" value="ruvA"/>
    <property type="match status" value="1"/>
</dbReference>
<feature type="region of interest" description="Domain II" evidence="6">
    <location>
        <begin position="64"/>
        <end position="141"/>
    </location>
</feature>
<dbReference type="GO" id="GO:0005737">
    <property type="term" value="C:cytoplasm"/>
    <property type="evidence" value="ECO:0007669"/>
    <property type="project" value="UniProtKB-SubCell"/>
</dbReference>
<keyword evidence="3 6" id="KW-0238">DNA-binding</keyword>